<dbReference type="CDD" id="cd01099">
    <property type="entry name" value="PAN_AP_HGF"/>
    <property type="match status" value="3"/>
</dbReference>
<feature type="compositionally biased region" description="Basic and acidic residues" evidence="1">
    <location>
        <begin position="127"/>
        <end position="143"/>
    </location>
</feature>
<feature type="compositionally biased region" description="Basic and acidic residues" evidence="1">
    <location>
        <begin position="381"/>
        <end position="408"/>
    </location>
</feature>
<dbReference type="PROSITE" id="PS50948">
    <property type="entry name" value="PAN"/>
    <property type="match status" value="4"/>
</dbReference>
<evidence type="ECO:0000259" key="3">
    <source>
        <dbReference type="PROSITE" id="PS50948"/>
    </source>
</evidence>
<feature type="region of interest" description="Disordered" evidence="1">
    <location>
        <begin position="381"/>
        <end position="466"/>
    </location>
</feature>
<name>A0ABD1F8A7_HYPHA</name>
<accession>A0ABD1F8A7</accession>
<dbReference type="Pfam" id="PF00024">
    <property type="entry name" value="PAN_1"/>
    <property type="match status" value="1"/>
</dbReference>
<feature type="domain" description="Apple" evidence="3">
    <location>
        <begin position="840"/>
        <end position="925"/>
    </location>
</feature>
<feature type="chain" id="PRO_5044811812" description="Apple domain-containing protein" evidence="2">
    <location>
        <begin position="21"/>
        <end position="1477"/>
    </location>
</feature>
<feature type="domain" description="Apple" evidence="3">
    <location>
        <begin position="943"/>
        <end position="1030"/>
    </location>
</feature>
<feature type="signal peptide" evidence="2">
    <location>
        <begin position="1"/>
        <end position="20"/>
    </location>
</feature>
<dbReference type="InterPro" id="IPR003609">
    <property type="entry name" value="Pan_app"/>
</dbReference>
<feature type="domain" description="Apple" evidence="3">
    <location>
        <begin position="34"/>
        <end position="120"/>
    </location>
</feature>
<dbReference type="SMART" id="SM00473">
    <property type="entry name" value="PAN_AP"/>
    <property type="match status" value="5"/>
</dbReference>
<keyword evidence="2" id="KW-0732">Signal</keyword>
<feature type="compositionally biased region" description="Low complexity" evidence="1">
    <location>
        <begin position="447"/>
        <end position="458"/>
    </location>
</feature>
<feature type="compositionally biased region" description="Polar residues" evidence="1">
    <location>
        <begin position="300"/>
        <end position="315"/>
    </location>
</feature>
<dbReference type="Proteomes" id="UP001566132">
    <property type="component" value="Unassembled WGS sequence"/>
</dbReference>
<feature type="compositionally biased region" description="Basic and acidic residues" evidence="1">
    <location>
        <begin position="625"/>
        <end position="635"/>
    </location>
</feature>
<dbReference type="EMBL" id="JBDJPC010000002">
    <property type="protein sequence ID" value="KAL1513834.1"/>
    <property type="molecule type" value="Genomic_DNA"/>
</dbReference>
<feature type="region of interest" description="Disordered" evidence="1">
    <location>
        <begin position="126"/>
        <end position="174"/>
    </location>
</feature>
<feature type="region of interest" description="Disordered" evidence="1">
    <location>
        <begin position="300"/>
        <end position="350"/>
    </location>
</feature>
<dbReference type="Gene3D" id="3.50.4.10">
    <property type="entry name" value="Hepatocyte Growth Factor"/>
    <property type="match status" value="4"/>
</dbReference>
<evidence type="ECO:0000313" key="5">
    <source>
        <dbReference type="Proteomes" id="UP001566132"/>
    </source>
</evidence>
<dbReference type="SUPFAM" id="SSF57414">
    <property type="entry name" value="Hairpin loop containing domain-like"/>
    <property type="match status" value="3"/>
</dbReference>
<proteinExistence type="predicted"/>
<feature type="compositionally biased region" description="Polar residues" evidence="1">
    <location>
        <begin position="232"/>
        <end position="241"/>
    </location>
</feature>
<feature type="region of interest" description="Disordered" evidence="1">
    <location>
        <begin position="1261"/>
        <end position="1325"/>
    </location>
</feature>
<organism evidence="4 5">
    <name type="scientific">Hypothenemus hampei</name>
    <name type="common">Coffee berry borer</name>
    <dbReference type="NCBI Taxonomy" id="57062"/>
    <lineage>
        <taxon>Eukaryota</taxon>
        <taxon>Metazoa</taxon>
        <taxon>Ecdysozoa</taxon>
        <taxon>Arthropoda</taxon>
        <taxon>Hexapoda</taxon>
        <taxon>Insecta</taxon>
        <taxon>Pterygota</taxon>
        <taxon>Neoptera</taxon>
        <taxon>Endopterygota</taxon>
        <taxon>Coleoptera</taxon>
        <taxon>Polyphaga</taxon>
        <taxon>Cucujiformia</taxon>
        <taxon>Curculionidae</taxon>
        <taxon>Scolytinae</taxon>
        <taxon>Hypothenemus</taxon>
    </lineage>
</organism>
<feature type="compositionally biased region" description="Pro residues" evidence="1">
    <location>
        <begin position="637"/>
        <end position="646"/>
    </location>
</feature>
<evidence type="ECO:0000313" key="4">
    <source>
        <dbReference type="EMBL" id="KAL1513834.1"/>
    </source>
</evidence>
<feature type="region of interest" description="Disordered" evidence="1">
    <location>
        <begin position="613"/>
        <end position="653"/>
    </location>
</feature>
<feature type="domain" description="Apple" evidence="3">
    <location>
        <begin position="494"/>
        <end position="579"/>
    </location>
</feature>
<evidence type="ECO:0000256" key="2">
    <source>
        <dbReference type="SAM" id="SignalP"/>
    </source>
</evidence>
<gene>
    <name evidence="4" type="ORF">ABEB36_003184</name>
</gene>
<feature type="region of interest" description="Disordered" evidence="1">
    <location>
        <begin position="216"/>
        <end position="265"/>
    </location>
</feature>
<dbReference type="PANTHER" id="PTHR47327">
    <property type="entry name" value="FI18240P1-RELATED"/>
    <property type="match status" value="1"/>
</dbReference>
<evidence type="ECO:0000256" key="1">
    <source>
        <dbReference type="SAM" id="MobiDB-lite"/>
    </source>
</evidence>
<comment type="caution">
    <text evidence="4">The sequence shown here is derived from an EMBL/GenBank/DDBJ whole genome shotgun (WGS) entry which is preliminary data.</text>
</comment>
<sequence length="1477" mass="168429">MSLINFIILEIFSIIFSVNSISFDSQLTLIKNDCYDRLAIGEKLISSQIYKSFPHNTVAKCEHECTKDKEKCRAYSFGIGPKGNASCLLSANPVKETVDLKPIGTIKDADFDLYIKKLDCQIILEPPHGDHSKPSEPSHHYNDQETSAGYHYNRPQNYPDNIPAVPHEPSKGDNFHHVQTLVSIASGPNSVLHPIHDILVAGETGANLAPYKPPISHQGTISRPPFPGYGVGTSNNENSPPTSVPRPILQNPYSGYGDGTFSNTPPISLQKPAPQNYYWGNQDRNFNGYSSSAAHYRPYPSNSHSTYGDDISSNANVPPYGPPINRPRPVSQRPNFGYESGTSNNAFKRPLQDNFYHTSWNYGSSINRRKYESINNHNEETHFYYQEPPRRFEPPYRPEPNNRYEPHTSNDYLFLRPSADYPRPLNEEPGTDEGTSIVPSRKPPSSLPSTSSIQPSSSTEISDHQGGTLQIVTENVSKFGEKVTSIITELKNACFRRSMAGHRTVRGLVRKLLICDTVEQCQQECGDERRFTCEGFNYRLDPSGRGKGECELLDLPISRINVRREILPDPDYDFYVRDRNAAQNDCRQPLGGFYSPGYGTGYYGGNRNRYDGYDRRPTDIMRPVRPPEDHWDDRGYGPPPSPPRHPSIPLDYGHRRGEYSFHSQQQHESHHYDQHSVDRYDYHQYEDKRPFMGIHYLPAAPLGRPTHPTRVPVIIPLDSNHQHYPPPSYFDKSIPDGPYGGQYGYNYHRYEDSGGYHTKPKIRPNLSEDWGLYGGSYGTGSHSLEYQGYGNRESYNYWGFNKLHEHKSSNLPSVGYDLENAILPSSSTGKPMNHFIGDECSLRSAAGFRLHKNIVKKLFAVPNIYECELLCVREKDFSCASYAFRYTIQNTIADNCFLSNRNYKELDYYTDLEQDRDFDIYTMNNRHKCHETNVFLLKDDSDCFWRVRSGLRLDHVVVRDSLTVKSIVDCQLECLKSRRFTCRAYSFRYGSPVIGGAIDNCQLTDWPYDELDPRVHFVPDYGFEIYDRGSYGHGCEVNHFGVRGHKRKQLDEGTKVDQLCYVGFGSASRLLPQATVKSVYVPSELDCKGECSKARENSYFRCMTFSFVSSTNNLDHNCLLSDILQRDLLPNVDYVHDDTSWLFSWDNYNPQCVDLAFKPLHNPERKIPWTPQNPLDVWKVYSVSGWPCRKGTFCTENKQGGFWYCELEGGGKDTWDYCCSPDHQCGFSNGYPYSWCYVGPKRTQWRKCNDQYYPYYNHLDRLDNRPTGDPGGAPPPEHSPGFRPDRPNAPVRPGESPNQSLDEYEQEFDNQFLSPPKPGGLGQPRRWPVAYLHKEVPPNVTDSRNARENSKLAAIKSLIDVIQNSEAKNLQFNVSNGSSNMNDVLLVKIPLPKLDESSNKELQNENQLKSDTKVHFETVDVQTEIPRSQKSLPIDNNESGKVIRNVDSLGRAPIYRRGFVTRTNVTNRSPRRILIRS</sequence>
<protein>
    <recommendedName>
        <fullName evidence="3">Apple domain-containing protein</fullName>
    </recommendedName>
</protein>
<keyword evidence="5" id="KW-1185">Reference proteome</keyword>
<dbReference type="InterPro" id="IPR052774">
    <property type="entry name" value="Celegans_DevNeuronal_Protein"/>
</dbReference>
<reference evidence="4 5" key="1">
    <citation type="submission" date="2024-05" db="EMBL/GenBank/DDBJ databases">
        <title>Genetic variation in Jamaican populations of the coffee berry borer (Hypothenemus hampei).</title>
        <authorList>
            <person name="Errbii M."/>
            <person name="Myrie A."/>
        </authorList>
    </citation>
    <scope>NUCLEOTIDE SEQUENCE [LARGE SCALE GENOMIC DNA]</scope>
    <source>
        <strain evidence="4">JA-Hopewell-2020-01-JO</strain>
        <tissue evidence="4">Whole body</tissue>
    </source>
</reference>
<dbReference type="PANTHER" id="PTHR47327:SF13">
    <property type="entry name" value="APPLE DOMAIN-CONTAINING PROTEIN"/>
    <property type="match status" value="1"/>
</dbReference>